<evidence type="ECO:0000313" key="3">
    <source>
        <dbReference type="Proteomes" id="UP000183975"/>
    </source>
</evidence>
<keyword evidence="1" id="KW-0812">Transmembrane</keyword>
<dbReference type="EMBL" id="FRAH01000016">
    <property type="protein sequence ID" value="SHK12436.1"/>
    <property type="molecule type" value="Genomic_DNA"/>
</dbReference>
<dbReference type="PANTHER" id="PTHR40078:SF1">
    <property type="entry name" value="INTEGRAL MEMBRANE PROTEIN"/>
    <property type="match status" value="1"/>
</dbReference>
<evidence type="ECO:0000313" key="2">
    <source>
        <dbReference type="EMBL" id="SHK12436.1"/>
    </source>
</evidence>
<dbReference type="Gene3D" id="3.40.50.300">
    <property type="entry name" value="P-loop containing nucleotide triphosphate hydrolases"/>
    <property type="match status" value="1"/>
</dbReference>
<dbReference type="InterPro" id="IPR027417">
    <property type="entry name" value="P-loop_NTPase"/>
</dbReference>
<feature type="transmembrane region" description="Helical" evidence="1">
    <location>
        <begin position="7"/>
        <end position="24"/>
    </location>
</feature>
<keyword evidence="1" id="KW-1133">Transmembrane helix</keyword>
<dbReference type="SUPFAM" id="SSF52540">
    <property type="entry name" value="P-loop containing nucleoside triphosphate hydrolases"/>
    <property type="match status" value="1"/>
</dbReference>
<gene>
    <name evidence="2" type="ORF">SAMN02745138_01193</name>
</gene>
<organism evidence="2 3">
    <name type="scientific">Anaerotignum lactatifermentans DSM 14214</name>
    <dbReference type="NCBI Taxonomy" id="1121323"/>
    <lineage>
        <taxon>Bacteria</taxon>
        <taxon>Bacillati</taxon>
        <taxon>Bacillota</taxon>
        <taxon>Clostridia</taxon>
        <taxon>Lachnospirales</taxon>
        <taxon>Anaerotignaceae</taxon>
        <taxon>Anaerotignum</taxon>
    </lineage>
</organism>
<keyword evidence="3" id="KW-1185">Reference proteome</keyword>
<protein>
    <submittedName>
        <fullName evidence="2">Uncharacterized membrane protein YczE</fullName>
    </submittedName>
</protein>
<dbReference type="Pfam" id="PF13189">
    <property type="entry name" value="Cytidylate_kin2"/>
    <property type="match status" value="1"/>
</dbReference>
<dbReference type="OrthoDB" id="87655at2"/>
<dbReference type="Pfam" id="PF19700">
    <property type="entry name" value="DUF6198"/>
    <property type="match status" value="1"/>
</dbReference>
<dbReference type="Proteomes" id="UP000183975">
    <property type="component" value="Unassembled WGS sequence"/>
</dbReference>
<feature type="transmembrane region" description="Helical" evidence="1">
    <location>
        <begin position="156"/>
        <end position="177"/>
    </location>
</feature>
<accession>A0A1M6PX35</accession>
<feature type="transmembrane region" description="Helical" evidence="1">
    <location>
        <begin position="80"/>
        <end position="100"/>
    </location>
</feature>
<feature type="transmembrane region" description="Helical" evidence="1">
    <location>
        <begin position="44"/>
        <end position="68"/>
    </location>
</feature>
<sequence>MEKAKRYIVFFIGLFINALGISFITKADLGTSPISSIPYTLSLYFPFTLGEFTVAFSVFLILLQILLLRSRFEKIQLLQIPVSLIFGYFIDFTMNLLFFLAPQSYPTKLVSLLIGCLILGFGVYTEVLANVVMLPGEGFVKAVCTAFNREFGKTKVCFDASMSIGAAVISLVLFHHLEGVREGTIISALLIGTIAGFYGRKLSFLPGLLFGEKKSEEEKEQAEPENGLVITIAREYGSGGHDIGKALAKELGIPFYDRSLIDMTAKEGGFSRDFVEKNEQAVHNPVLQKVLAQFYAYSGEDVPPADRLFLAEWKVISEIAAKGSCVIVGRCADVILRHRPHTIRLFIHAPEGFRRQRAETSYGLTEGEAAEKVRTINEERARHYKKYTGGSWGSAENYHLSVDSSLCGVEDCAKLLVDFVQKVEKNTL</sequence>
<dbReference type="RefSeq" id="WP_072850075.1">
    <property type="nucleotide sequence ID" value="NZ_FRAH01000016.1"/>
</dbReference>
<proteinExistence type="predicted"/>
<feature type="transmembrane region" description="Helical" evidence="1">
    <location>
        <begin position="112"/>
        <end position="135"/>
    </location>
</feature>
<evidence type="ECO:0000256" key="1">
    <source>
        <dbReference type="SAM" id="Phobius"/>
    </source>
</evidence>
<dbReference type="InterPro" id="IPR038750">
    <property type="entry name" value="YczE/YyaS-like"/>
</dbReference>
<name>A0A1M6PX35_9FIRM</name>
<dbReference type="AlphaFoldDB" id="A0A1M6PX35"/>
<dbReference type="PANTHER" id="PTHR40078">
    <property type="entry name" value="INTEGRAL MEMBRANE PROTEIN-RELATED"/>
    <property type="match status" value="1"/>
</dbReference>
<keyword evidence="1" id="KW-0472">Membrane</keyword>
<reference evidence="2 3" key="1">
    <citation type="submission" date="2016-11" db="EMBL/GenBank/DDBJ databases">
        <authorList>
            <person name="Jaros S."/>
            <person name="Januszkiewicz K."/>
            <person name="Wedrychowicz H."/>
        </authorList>
    </citation>
    <scope>NUCLEOTIDE SEQUENCE [LARGE SCALE GENOMIC DNA]</scope>
    <source>
        <strain evidence="2 3">DSM 14214</strain>
    </source>
</reference>